<keyword evidence="1" id="KW-1133">Transmembrane helix</keyword>
<keyword evidence="3" id="KW-1185">Reference proteome</keyword>
<reference evidence="3" key="1">
    <citation type="submission" date="2015-08" db="EMBL/GenBank/DDBJ databases">
        <title>Fjat-14210 dsm16467.</title>
        <authorList>
            <person name="Liu B."/>
            <person name="Wang J."/>
            <person name="Zhu Y."/>
            <person name="Liu G."/>
            <person name="Chen Q."/>
            <person name="Chen Z."/>
            <person name="Lan J."/>
            <person name="Che J."/>
            <person name="Ge C."/>
            <person name="Shi H."/>
            <person name="Pan Z."/>
            <person name="Liu X."/>
        </authorList>
    </citation>
    <scope>NUCLEOTIDE SEQUENCE [LARGE SCALE GENOMIC DNA]</scope>
    <source>
        <strain evidence="3">DSM 16467</strain>
    </source>
</reference>
<dbReference type="Gene3D" id="3.30.1490.480">
    <property type="entry name" value="Endolytic murein transglycosylase"/>
    <property type="match status" value="1"/>
</dbReference>
<name>A0A0M0KT10_9BACI</name>
<keyword evidence="1" id="KW-0812">Transmembrane</keyword>
<sequence>MTPNTLRSFAGGLLVAATAMSAVYFFGPQSEASNSKKEETKVLSESEMKAELEENGFVVQTQAEWDQKLASTQKAPVQTQTPKTETAQKATAYRTIVNVSSGMTAVDVGTQLQRAKIVPSGFKFYKEVERRGVENKLRPGTYVVQSDMTTEEIIAVIFK</sequence>
<dbReference type="RefSeq" id="WP_053403009.1">
    <property type="nucleotide sequence ID" value="NZ_JAUKEN010000002.1"/>
</dbReference>
<dbReference type="Proteomes" id="UP000037558">
    <property type="component" value="Unassembled WGS sequence"/>
</dbReference>
<evidence type="ECO:0000256" key="1">
    <source>
        <dbReference type="SAM" id="Phobius"/>
    </source>
</evidence>
<evidence type="ECO:0000313" key="3">
    <source>
        <dbReference type="Proteomes" id="UP000037558"/>
    </source>
</evidence>
<dbReference type="AlphaFoldDB" id="A0A0M0KT10"/>
<gene>
    <name evidence="2" type="ORF">AMD01_18905</name>
</gene>
<accession>A0A0M0KT10</accession>
<feature type="transmembrane region" description="Helical" evidence="1">
    <location>
        <begin position="6"/>
        <end position="27"/>
    </location>
</feature>
<organism evidence="2 3">
    <name type="scientific">Priestia koreensis</name>
    <dbReference type="NCBI Taxonomy" id="284581"/>
    <lineage>
        <taxon>Bacteria</taxon>
        <taxon>Bacillati</taxon>
        <taxon>Bacillota</taxon>
        <taxon>Bacilli</taxon>
        <taxon>Bacillales</taxon>
        <taxon>Bacillaceae</taxon>
        <taxon>Priestia</taxon>
    </lineage>
</organism>
<dbReference type="EMBL" id="LILC01000027">
    <property type="protein sequence ID" value="KOO41950.1"/>
    <property type="molecule type" value="Genomic_DNA"/>
</dbReference>
<proteinExistence type="predicted"/>
<protein>
    <recommendedName>
        <fullName evidence="4">Aminodeoxychorismate lyase</fullName>
    </recommendedName>
</protein>
<dbReference type="PATRIC" id="fig|284581.3.peg.57"/>
<evidence type="ECO:0008006" key="4">
    <source>
        <dbReference type="Google" id="ProtNLM"/>
    </source>
</evidence>
<comment type="caution">
    <text evidence="2">The sequence shown here is derived from an EMBL/GenBank/DDBJ whole genome shotgun (WGS) entry which is preliminary data.</text>
</comment>
<dbReference type="OrthoDB" id="2942983at2"/>
<dbReference type="STRING" id="284581.AMD01_18905"/>
<keyword evidence="1" id="KW-0472">Membrane</keyword>
<evidence type="ECO:0000313" key="2">
    <source>
        <dbReference type="EMBL" id="KOO41950.1"/>
    </source>
</evidence>